<sequence length="172" mass="18249">AGYPRDPFSLRLRLVSELISAGVPTRVYYVGLGGFDTHAAQAGRHDRLMEQLGAGLDAFVNDLSQKGLMDRVLIMSFSEFGRRVAENASDGTDHGAAAPMFLIGGQVTPGIHGPHPSLTDLDQGDLRYGVDFRSVYATVLEQWLGIGSQAILGGRFPGVGVIKPRAGALKAG</sequence>
<dbReference type="Proteomes" id="UP000318093">
    <property type="component" value="Unassembled WGS sequence"/>
</dbReference>
<name>A0A537J6R2_9BACT</name>
<reference evidence="1 2" key="1">
    <citation type="journal article" date="2019" name="Nat. Microbiol.">
        <title>Mediterranean grassland soil C-N compound turnover is dependent on rainfall and depth, and is mediated by genomically divergent microorganisms.</title>
        <authorList>
            <person name="Diamond S."/>
            <person name="Andeer P.F."/>
            <person name="Li Z."/>
            <person name="Crits-Christoph A."/>
            <person name="Burstein D."/>
            <person name="Anantharaman K."/>
            <person name="Lane K.R."/>
            <person name="Thomas B.C."/>
            <person name="Pan C."/>
            <person name="Northen T.R."/>
            <person name="Banfield J.F."/>
        </authorList>
    </citation>
    <scope>NUCLEOTIDE SEQUENCE [LARGE SCALE GENOMIC DNA]</scope>
    <source>
        <strain evidence="1">NP_6</strain>
    </source>
</reference>
<organism evidence="1 2">
    <name type="scientific">Candidatus Segetimicrobium genomatis</name>
    <dbReference type="NCBI Taxonomy" id="2569760"/>
    <lineage>
        <taxon>Bacteria</taxon>
        <taxon>Bacillati</taxon>
        <taxon>Candidatus Sysuimicrobiota</taxon>
        <taxon>Candidatus Sysuimicrobiia</taxon>
        <taxon>Candidatus Sysuimicrobiales</taxon>
        <taxon>Candidatus Segetimicrobiaceae</taxon>
        <taxon>Candidatus Segetimicrobium</taxon>
    </lineage>
</organism>
<evidence type="ECO:0000313" key="2">
    <source>
        <dbReference type="Proteomes" id="UP000318093"/>
    </source>
</evidence>
<gene>
    <name evidence="1" type="ORF">E6H03_10625</name>
</gene>
<dbReference type="PANTHER" id="PTHR43737:SF1">
    <property type="entry name" value="DUF1501 DOMAIN-CONTAINING PROTEIN"/>
    <property type="match status" value="1"/>
</dbReference>
<protein>
    <submittedName>
        <fullName evidence="1">DUF1501 domain-containing protein</fullName>
    </submittedName>
</protein>
<feature type="non-terminal residue" evidence="1">
    <location>
        <position position="1"/>
    </location>
</feature>
<dbReference type="AlphaFoldDB" id="A0A537J6R2"/>
<accession>A0A537J6R2</accession>
<dbReference type="Pfam" id="PF07394">
    <property type="entry name" value="DUF1501"/>
    <property type="match status" value="1"/>
</dbReference>
<evidence type="ECO:0000313" key="1">
    <source>
        <dbReference type="EMBL" id="TMI79238.1"/>
    </source>
</evidence>
<comment type="caution">
    <text evidence="1">The sequence shown here is derived from an EMBL/GenBank/DDBJ whole genome shotgun (WGS) entry which is preliminary data.</text>
</comment>
<proteinExistence type="predicted"/>
<dbReference type="InterPro" id="IPR010869">
    <property type="entry name" value="DUF1501"/>
</dbReference>
<dbReference type="PANTHER" id="PTHR43737">
    <property type="entry name" value="BLL7424 PROTEIN"/>
    <property type="match status" value="1"/>
</dbReference>
<dbReference type="EMBL" id="VBAN01000344">
    <property type="protein sequence ID" value="TMI79238.1"/>
    <property type="molecule type" value="Genomic_DNA"/>
</dbReference>